<sequence>MVTQTTQYHHYIPQFILKRFEHTRAKNKKFIEHGIVHVFDLVSEQFWLKEVARTCGTQNLYYNAKDTNPMRIEHLFSKLESKTSDIFKKVTAAVSNGVDHIDILEKDVHILFQFMNLSLRRSEWYRNEVKNPYRENDFFFQRQFEASRKSGRSDEPEQFWLEQLLYLLETSHEGILEDARSPDKNAAASTYSHFVENYTLQIWKAADGYEYFLNDRLVDFEGDTQSCLGTEMKGERCQLIWMTSEDLIHLILPVSPEVAIIFCKESRCWESPFADAMHQAKVPYPENSLLKNTPHKDIVSVDVPSRKRGKKKKWPATTAWRVNIGALSREQHRIIASYSLSHAQLLIVVRSRARFEKAKRELELFSRERMQHWSNLGIRSSYKGSQQQSHEPALRPVSAEASIKSVEEFMSAMYEMLEIKDVSHEIPSMTKRNAFRLWVTIDTLELLAERTTPSVGSENGCPASRIMHPALKAAFEATYPPKHPNHRDLNNVNFAKFLDECIGEETFRLLSLEIERKISELVSANSFKAHFEAYKKTLPPYDDPLVQQHGDDAGDQSNDLKDDILRSPHFQSIIKVAEIFDVLKWMFDERQDILATFVRQIAVPMDDTRPRVVRFRGRRQ</sequence>
<dbReference type="AlphaFoldDB" id="A0AAN4T863"/>
<protein>
    <recommendedName>
        <fullName evidence="3">DUF4238 domain-containing protein</fullName>
    </recommendedName>
</protein>
<gene>
    <name evidence="1" type="ORF">ALT_2351</name>
</gene>
<evidence type="ECO:0000313" key="2">
    <source>
        <dbReference type="Proteomes" id="UP000051487"/>
    </source>
</evidence>
<dbReference type="InterPro" id="IPR025332">
    <property type="entry name" value="DUF4238"/>
</dbReference>
<dbReference type="Proteomes" id="UP000051487">
    <property type="component" value="Unassembled WGS sequence"/>
</dbReference>
<dbReference type="EMBL" id="BCLY01000004">
    <property type="protein sequence ID" value="GAQ05030.1"/>
    <property type="molecule type" value="Genomic_DNA"/>
</dbReference>
<name>A0AAN4T863_ASPLE</name>
<reference evidence="1 2" key="1">
    <citation type="submission" date="2015-11" db="EMBL/GenBank/DDBJ databases">
        <title>Aspergillus lentulus strain IFM 54703T.</title>
        <authorList>
            <person name="Kusuya Y."/>
            <person name="Sakai K."/>
            <person name="Kamei K."/>
            <person name="Takahashi H."/>
            <person name="Yaguchi T."/>
        </authorList>
    </citation>
    <scope>NUCLEOTIDE SEQUENCE [LARGE SCALE GENOMIC DNA]</scope>
    <source>
        <strain evidence="1 2">IFM 54703</strain>
    </source>
</reference>
<proteinExistence type="predicted"/>
<evidence type="ECO:0008006" key="3">
    <source>
        <dbReference type="Google" id="ProtNLM"/>
    </source>
</evidence>
<evidence type="ECO:0000313" key="1">
    <source>
        <dbReference type="EMBL" id="GAQ05030.1"/>
    </source>
</evidence>
<organism evidence="1 2">
    <name type="scientific">Aspergillus lentulus</name>
    <dbReference type="NCBI Taxonomy" id="293939"/>
    <lineage>
        <taxon>Eukaryota</taxon>
        <taxon>Fungi</taxon>
        <taxon>Dikarya</taxon>
        <taxon>Ascomycota</taxon>
        <taxon>Pezizomycotina</taxon>
        <taxon>Eurotiomycetes</taxon>
        <taxon>Eurotiomycetidae</taxon>
        <taxon>Eurotiales</taxon>
        <taxon>Aspergillaceae</taxon>
        <taxon>Aspergillus</taxon>
        <taxon>Aspergillus subgen. Fumigati</taxon>
    </lineage>
</organism>
<dbReference type="Pfam" id="PF14022">
    <property type="entry name" value="DUF4238"/>
    <property type="match status" value="1"/>
</dbReference>
<comment type="caution">
    <text evidence="1">The sequence shown here is derived from an EMBL/GenBank/DDBJ whole genome shotgun (WGS) entry which is preliminary data.</text>
</comment>
<accession>A0AAN4T863</accession>